<evidence type="ECO:0000313" key="1">
    <source>
        <dbReference type="EMBL" id="MBP2478156.1"/>
    </source>
</evidence>
<protein>
    <recommendedName>
        <fullName evidence="3">DUF4262 domain-containing protein</fullName>
    </recommendedName>
</protein>
<dbReference type="InterPro" id="IPR025358">
    <property type="entry name" value="DUF4262"/>
</dbReference>
<sequence length="172" mass="19325">MGERGIAEQERRGLLKRVAEEDFAAVAVAAERDPVTGLAVPGCHYTVGLWALRRTPELIVVGAPDRHAKDLLRRYTERAAAGEEFLPGVLYDGYVEGYRVTFERVAPGQLRGWFGQAGALYPDWDFPALQLLWPKHDHTWPWDRLCWRFHTHQPVLTASGAPESWLPGVNGP</sequence>
<dbReference type="EMBL" id="JAGIOO010000001">
    <property type="protein sequence ID" value="MBP2478156.1"/>
    <property type="molecule type" value="Genomic_DNA"/>
</dbReference>
<evidence type="ECO:0008006" key="3">
    <source>
        <dbReference type="Google" id="ProtNLM"/>
    </source>
</evidence>
<organism evidence="1 2">
    <name type="scientific">Crossiella equi</name>
    <dbReference type="NCBI Taxonomy" id="130796"/>
    <lineage>
        <taxon>Bacteria</taxon>
        <taxon>Bacillati</taxon>
        <taxon>Actinomycetota</taxon>
        <taxon>Actinomycetes</taxon>
        <taxon>Pseudonocardiales</taxon>
        <taxon>Pseudonocardiaceae</taxon>
        <taxon>Crossiella</taxon>
    </lineage>
</organism>
<accession>A0ABS5ANL3</accession>
<dbReference type="Pfam" id="PF14081">
    <property type="entry name" value="DUF4262"/>
    <property type="match status" value="1"/>
</dbReference>
<evidence type="ECO:0000313" key="2">
    <source>
        <dbReference type="Proteomes" id="UP001519363"/>
    </source>
</evidence>
<dbReference type="Proteomes" id="UP001519363">
    <property type="component" value="Unassembled WGS sequence"/>
</dbReference>
<comment type="caution">
    <text evidence="1">The sequence shown here is derived from an EMBL/GenBank/DDBJ whole genome shotgun (WGS) entry which is preliminary data.</text>
</comment>
<gene>
    <name evidence="1" type="ORF">JOF53_007028</name>
</gene>
<proteinExistence type="predicted"/>
<dbReference type="RefSeq" id="WP_086788741.1">
    <property type="nucleotide sequence ID" value="NZ_JAGIOO010000001.1"/>
</dbReference>
<keyword evidence="2" id="KW-1185">Reference proteome</keyword>
<name>A0ABS5ANL3_9PSEU</name>
<reference evidence="1 2" key="1">
    <citation type="submission" date="2021-03" db="EMBL/GenBank/DDBJ databases">
        <title>Sequencing the genomes of 1000 actinobacteria strains.</title>
        <authorList>
            <person name="Klenk H.-P."/>
        </authorList>
    </citation>
    <scope>NUCLEOTIDE SEQUENCE [LARGE SCALE GENOMIC DNA]</scope>
    <source>
        <strain evidence="1 2">DSM 44580</strain>
    </source>
</reference>